<gene>
    <name evidence="1" type="ORF">BD324DRAFT_620867</name>
</gene>
<dbReference type="RefSeq" id="XP_021872358.1">
    <property type="nucleotide sequence ID" value="XM_022015330.1"/>
</dbReference>
<protein>
    <recommendedName>
        <fullName evidence="3">SRPBCC domain-containing protein</fullName>
    </recommendedName>
</protein>
<dbReference type="Proteomes" id="UP000193218">
    <property type="component" value="Unassembled WGS sequence"/>
</dbReference>
<evidence type="ECO:0008006" key="3">
    <source>
        <dbReference type="Google" id="ProtNLM"/>
    </source>
</evidence>
<name>A0A1Y1ULS9_9TREE</name>
<dbReference type="Gene3D" id="3.30.530.20">
    <property type="match status" value="1"/>
</dbReference>
<accession>A0A1Y1ULS9</accession>
<dbReference type="PANTHER" id="PTHR36166:SF1">
    <property type="entry name" value="SRPBCC DOMAIN-CONTAINING PROTEIN"/>
    <property type="match status" value="1"/>
</dbReference>
<dbReference type="PANTHER" id="PTHR36166">
    <property type="entry name" value="CHROMOSOME 9, WHOLE GENOME SHOTGUN SEQUENCE"/>
    <property type="match status" value="1"/>
</dbReference>
<evidence type="ECO:0000313" key="2">
    <source>
        <dbReference type="Proteomes" id="UP000193218"/>
    </source>
</evidence>
<keyword evidence="2" id="KW-1185">Reference proteome</keyword>
<dbReference type="STRING" id="4999.A0A1Y1ULS9"/>
<organism evidence="1 2">
    <name type="scientific">Kockovaella imperatae</name>
    <dbReference type="NCBI Taxonomy" id="4999"/>
    <lineage>
        <taxon>Eukaryota</taxon>
        <taxon>Fungi</taxon>
        <taxon>Dikarya</taxon>
        <taxon>Basidiomycota</taxon>
        <taxon>Agaricomycotina</taxon>
        <taxon>Tremellomycetes</taxon>
        <taxon>Tremellales</taxon>
        <taxon>Cuniculitremaceae</taxon>
        <taxon>Kockovaella</taxon>
    </lineage>
</organism>
<evidence type="ECO:0000313" key="1">
    <source>
        <dbReference type="EMBL" id="ORX38436.1"/>
    </source>
</evidence>
<dbReference type="SUPFAM" id="SSF55961">
    <property type="entry name" value="Bet v1-like"/>
    <property type="match status" value="1"/>
</dbReference>
<reference evidence="1 2" key="1">
    <citation type="submission" date="2017-03" db="EMBL/GenBank/DDBJ databases">
        <title>Widespread Adenine N6-methylation of Active Genes in Fungi.</title>
        <authorList>
            <consortium name="DOE Joint Genome Institute"/>
            <person name="Mondo S.J."/>
            <person name="Dannebaum R.O."/>
            <person name="Kuo R.C."/>
            <person name="Louie K.B."/>
            <person name="Bewick A.J."/>
            <person name="Labutti K."/>
            <person name="Haridas S."/>
            <person name="Kuo A."/>
            <person name="Salamov A."/>
            <person name="Ahrendt S.R."/>
            <person name="Lau R."/>
            <person name="Bowen B.P."/>
            <person name="Lipzen A."/>
            <person name="Sullivan W."/>
            <person name="Andreopoulos W.B."/>
            <person name="Clum A."/>
            <person name="Lindquist E."/>
            <person name="Daum C."/>
            <person name="Northen T.R."/>
            <person name="Ramamoorthy G."/>
            <person name="Schmitz R.J."/>
            <person name="Gryganskyi A."/>
            <person name="Culley D."/>
            <person name="Magnuson J."/>
            <person name="James T.Y."/>
            <person name="O'Malley M.A."/>
            <person name="Stajich J.E."/>
            <person name="Spatafora J.W."/>
            <person name="Visel A."/>
            <person name="Grigoriev I.V."/>
        </authorList>
    </citation>
    <scope>NUCLEOTIDE SEQUENCE [LARGE SCALE GENOMIC DNA]</scope>
    <source>
        <strain evidence="1 2">NRRL Y-17943</strain>
    </source>
</reference>
<dbReference type="GeneID" id="33557139"/>
<dbReference type="EMBL" id="NBSH01000004">
    <property type="protein sequence ID" value="ORX38436.1"/>
    <property type="molecule type" value="Genomic_DNA"/>
</dbReference>
<dbReference type="OrthoDB" id="509124at2759"/>
<dbReference type="InParanoid" id="A0A1Y1ULS9"/>
<comment type="caution">
    <text evidence="1">The sequence shown here is derived from an EMBL/GenBank/DDBJ whole genome shotgun (WGS) entry which is preliminary data.</text>
</comment>
<sequence>MKIDAEILIEAPPRVVREVWLDFPHLSDWHDGSFWKNIELTAPEKSNGLDAVPGDEVKCTMPSMTFKCNVAVNQPDHFRWANSVPLMGSAGHDYYFMSVPGEANRTRFVQHEDITGAMGLIMGMMGTKESSNKGWKKINEDLKAASEKRWAAESGH</sequence>
<dbReference type="AlphaFoldDB" id="A0A1Y1ULS9"/>
<dbReference type="InterPro" id="IPR023393">
    <property type="entry name" value="START-like_dom_sf"/>
</dbReference>
<proteinExistence type="predicted"/>